<dbReference type="HOGENOM" id="CLU_076893_0_0_10"/>
<dbReference type="GO" id="GO:0003677">
    <property type="term" value="F:DNA binding"/>
    <property type="evidence" value="ECO:0007669"/>
    <property type="project" value="InterPro"/>
</dbReference>
<dbReference type="SUPFAM" id="SSF52980">
    <property type="entry name" value="Restriction endonuclease-like"/>
    <property type="match status" value="1"/>
</dbReference>
<evidence type="ECO:0000259" key="1">
    <source>
        <dbReference type="Pfam" id="PF04471"/>
    </source>
</evidence>
<gene>
    <name evidence="2" type="ORF">HMPREF1173_01217</name>
</gene>
<sequence length="327" mass="38164">MKSMRTKYRWQQNHNYYNKKRQSIDMKKISANVLMALKNALSHIFWYKKDLKDYLYMSIEHKEVLSMVNWSDYKRNIASQVVNILERNEQVVQGDLLNLIISVATFNDYSSMKRVDDAEKKIHDAKMAVSALFQLTESFINYKEEEEIIRKRKQANKDKAESLNRVNQILSELKEEFIGLSINNDNQKRGYALEKFLNGLFNLYDLDAKSSFKIVGEQIDGAFSLDQDEYLLEAKWRKEPTANADLYAFEGKINRRLDNTLGLFISINGFSEDAITAYSNGKKLMYLMDGMDLMAVLEQRIPLPDLLRRKKRAAVQEGNIYLKISDL</sequence>
<proteinExistence type="predicted"/>
<dbReference type="GO" id="GO:0004519">
    <property type="term" value="F:endonuclease activity"/>
    <property type="evidence" value="ECO:0007669"/>
    <property type="project" value="InterPro"/>
</dbReference>
<name>V8CNW5_9BACT</name>
<dbReference type="EMBL" id="AZJH01000018">
    <property type="protein sequence ID" value="ETD28725.1"/>
    <property type="molecule type" value="Genomic_DNA"/>
</dbReference>
<reference evidence="2 3" key="1">
    <citation type="submission" date="2013-10" db="EMBL/GenBank/DDBJ databases">
        <title>The Genome Sequence of Prevotella nigrescens CC14M.</title>
        <authorList>
            <consortium name="The Broad Institute Genomics Platform"/>
            <person name="Earl A."/>
            <person name="Allen-Vercoe E."/>
            <person name="Daigneault M."/>
            <person name="Young S.K."/>
            <person name="Zeng Q."/>
            <person name="Gargeya S."/>
            <person name="Fitzgerald M."/>
            <person name="Abouelleil A."/>
            <person name="Alvarado L."/>
            <person name="Chapman S.B."/>
            <person name="Gainer-Dewar J."/>
            <person name="Goldberg J."/>
            <person name="Griggs A."/>
            <person name="Gujja S."/>
            <person name="Hansen M."/>
            <person name="Howarth C."/>
            <person name="Imamovic A."/>
            <person name="Ireland A."/>
            <person name="Larimer J."/>
            <person name="McCowan C."/>
            <person name="Murphy C."/>
            <person name="Pearson M."/>
            <person name="Poon T.W."/>
            <person name="Priest M."/>
            <person name="Roberts A."/>
            <person name="Saif S."/>
            <person name="Shea T."/>
            <person name="Sykes S."/>
            <person name="Wortman J."/>
            <person name="Nusbaum C."/>
            <person name="Birren B."/>
        </authorList>
    </citation>
    <scope>NUCLEOTIDE SEQUENCE [LARGE SCALE GENOMIC DNA]</scope>
    <source>
        <strain evidence="2 3">CC14M</strain>
    </source>
</reference>
<organism evidence="2 3">
    <name type="scientific">Prevotella nigrescens CC14M</name>
    <dbReference type="NCBI Taxonomy" id="1073366"/>
    <lineage>
        <taxon>Bacteria</taxon>
        <taxon>Pseudomonadati</taxon>
        <taxon>Bacteroidota</taxon>
        <taxon>Bacteroidia</taxon>
        <taxon>Bacteroidales</taxon>
        <taxon>Prevotellaceae</taxon>
        <taxon>Prevotella</taxon>
    </lineage>
</organism>
<dbReference type="InterPro" id="IPR007560">
    <property type="entry name" value="Restrct_endonuc_IV_Mrr"/>
</dbReference>
<dbReference type="Proteomes" id="UP000018727">
    <property type="component" value="Unassembled WGS sequence"/>
</dbReference>
<dbReference type="Pfam" id="PF04471">
    <property type="entry name" value="Mrr_cat"/>
    <property type="match status" value="1"/>
</dbReference>
<feature type="domain" description="Restriction endonuclease type IV Mrr" evidence="1">
    <location>
        <begin position="190"/>
        <end position="295"/>
    </location>
</feature>
<dbReference type="PATRIC" id="fig|1073366.3.peg.1275"/>
<dbReference type="GO" id="GO:0009307">
    <property type="term" value="P:DNA restriction-modification system"/>
    <property type="evidence" value="ECO:0007669"/>
    <property type="project" value="InterPro"/>
</dbReference>
<evidence type="ECO:0000313" key="2">
    <source>
        <dbReference type="EMBL" id="ETD28725.1"/>
    </source>
</evidence>
<protein>
    <recommendedName>
        <fullName evidence="1">Restriction endonuclease type IV Mrr domain-containing protein</fullName>
    </recommendedName>
</protein>
<dbReference type="InterPro" id="IPR011335">
    <property type="entry name" value="Restrct_endonuc-II-like"/>
</dbReference>
<comment type="caution">
    <text evidence="2">The sequence shown here is derived from an EMBL/GenBank/DDBJ whole genome shotgun (WGS) entry which is preliminary data.</text>
</comment>
<evidence type="ECO:0000313" key="3">
    <source>
        <dbReference type="Proteomes" id="UP000018727"/>
    </source>
</evidence>
<keyword evidence="3" id="KW-1185">Reference proteome</keyword>
<dbReference type="AlphaFoldDB" id="V8CNW5"/>
<accession>V8CNW5</accession>